<dbReference type="InterPro" id="IPR009959">
    <property type="entry name" value="Cyclase_SnoaL-like"/>
</dbReference>
<keyword evidence="1" id="KW-0732">Signal</keyword>
<feature type="signal peptide" evidence="1">
    <location>
        <begin position="1"/>
        <end position="24"/>
    </location>
</feature>
<evidence type="ECO:0000259" key="2">
    <source>
        <dbReference type="Pfam" id="PF12680"/>
    </source>
</evidence>
<dbReference type="PANTHER" id="PTHR38436:SF1">
    <property type="entry name" value="ESTER CYCLASE"/>
    <property type="match status" value="1"/>
</dbReference>
<organism evidence="3 4">
    <name type="scientific">Mucilaginibacter ginsenosidivorax</name>
    <dbReference type="NCBI Taxonomy" id="862126"/>
    <lineage>
        <taxon>Bacteria</taxon>
        <taxon>Pseudomonadati</taxon>
        <taxon>Bacteroidota</taxon>
        <taxon>Sphingobacteriia</taxon>
        <taxon>Sphingobacteriales</taxon>
        <taxon>Sphingobacteriaceae</taxon>
        <taxon>Mucilaginibacter</taxon>
    </lineage>
</organism>
<accession>A0A5B8W8E7</accession>
<dbReference type="Gene3D" id="3.10.450.50">
    <property type="match status" value="2"/>
</dbReference>
<reference evidence="3 4" key="1">
    <citation type="journal article" date="2013" name="J. Microbiol.">
        <title>Mucilaginibacter ginsenosidivorax sp. nov., with ginsenoside converting activity isolated from sediment.</title>
        <authorList>
            <person name="Kim J.K."/>
            <person name="Choi T.E."/>
            <person name="Liu Q.M."/>
            <person name="Park H.Y."/>
            <person name="Yi T.H."/>
            <person name="Yoon M.H."/>
            <person name="Kim S.C."/>
            <person name="Im W.T."/>
        </authorList>
    </citation>
    <scope>NUCLEOTIDE SEQUENCE [LARGE SCALE GENOMIC DNA]</scope>
    <source>
        <strain evidence="3 4">KHI28</strain>
    </source>
</reference>
<evidence type="ECO:0000256" key="1">
    <source>
        <dbReference type="SAM" id="SignalP"/>
    </source>
</evidence>
<feature type="domain" description="SnoaL-like" evidence="2">
    <location>
        <begin position="40"/>
        <end position="135"/>
    </location>
</feature>
<dbReference type="InterPro" id="IPR037401">
    <property type="entry name" value="SnoaL-like"/>
</dbReference>
<proteinExistence type="predicted"/>
<feature type="chain" id="PRO_5023106016" description="SnoaL-like domain-containing protein" evidence="1">
    <location>
        <begin position="25"/>
        <end position="277"/>
    </location>
</feature>
<gene>
    <name evidence="3" type="ORF">FSB76_28630</name>
</gene>
<dbReference type="PANTHER" id="PTHR38436">
    <property type="entry name" value="POLYKETIDE CYCLASE SNOAL-LIKE DOMAIN"/>
    <property type="match status" value="1"/>
</dbReference>
<keyword evidence="4" id="KW-1185">Reference proteome</keyword>
<dbReference type="RefSeq" id="WP_147059600.1">
    <property type="nucleotide sequence ID" value="NZ_CP042437.1"/>
</dbReference>
<dbReference type="GO" id="GO:0030638">
    <property type="term" value="P:polyketide metabolic process"/>
    <property type="evidence" value="ECO:0007669"/>
    <property type="project" value="InterPro"/>
</dbReference>
<dbReference type="InterPro" id="IPR032710">
    <property type="entry name" value="NTF2-like_dom_sf"/>
</dbReference>
<evidence type="ECO:0000313" key="3">
    <source>
        <dbReference type="EMBL" id="QEC79727.1"/>
    </source>
</evidence>
<feature type="domain" description="SnoaL-like" evidence="2">
    <location>
        <begin position="186"/>
        <end position="260"/>
    </location>
</feature>
<dbReference type="OrthoDB" id="9812089at2"/>
<name>A0A5B8W8E7_9SPHI</name>
<sequence>MKITNLPAMGLCCIILCAFGPAKANTTMDTLSNKQKVLSFYKLIVGQRKAELIPEFVLENYRQHNPKAPQGRAGITGMINYLKTLPLPPEGAKSPIIRTIQEGNMVVTHLDIQFMGKRMVVIDLFELENGMLAGHWDAIQEVPDQTGLTITASNGTAEIDTTASAENSKQIVNAFYQAILDKKMPAELLKVDYTEHDPAVTATGKALDEYLLTDHNRDIKIHRVIAEGDFVVVQSQFKRGGKGFVFYQIFRVEGGKIAEHWSVEQAVPEGVEVGDMF</sequence>
<dbReference type="Proteomes" id="UP000321362">
    <property type="component" value="Chromosome"/>
</dbReference>
<dbReference type="KEGG" id="mgk:FSB76_28630"/>
<dbReference type="AlphaFoldDB" id="A0A5B8W8E7"/>
<evidence type="ECO:0000313" key="4">
    <source>
        <dbReference type="Proteomes" id="UP000321362"/>
    </source>
</evidence>
<dbReference type="EMBL" id="CP042437">
    <property type="protein sequence ID" value="QEC79727.1"/>
    <property type="molecule type" value="Genomic_DNA"/>
</dbReference>
<dbReference type="SUPFAM" id="SSF54427">
    <property type="entry name" value="NTF2-like"/>
    <property type="match status" value="2"/>
</dbReference>
<dbReference type="Pfam" id="PF12680">
    <property type="entry name" value="SnoaL_2"/>
    <property type="match status" value="2"/>
</dbReference>
<protein>
    <recommendedName>
        <fullName evidence="2">SnoaL-like domain-containing protein</fullName>
    </recommendedName>
</protein>